<dbReference type="SUPFAM" id="SSF55961">
    <property type="entry name" value="Bet v1-like"/>
    <property type="match status" value="1"/>
</dbReference>
<dbReference type="InterPro" id="IPR023393">
    <property type="entry name" value="START-like_dom_sf"/>
</dbReference>
<feature type="domain" description="Coenzyme Q-binding protein COQ10 START" evidence="3">
    <location>
        <begin position="13"/>
        <end position="136"/>
    </location>
</feature>
<dbReference type="InterPro" id="IPR044996">
    <property type="entry name" value="COQ10-like"/>
</dbReference>
<dbReference type="CDD" id="cd07813">
    <property type="entry name" value="COQ10p_like"/>
    <property type="match status" value="1"/>
</dbReference>
<evidence type="ECO:0000313" key="4">
    <source>
        <dbReference type="EMBL" id="ENO16121.1"/>
    </source>
</evidence>
<evidence type="ECO:0000313" key="5">
    <source>
        <dbReference type="Proteomes" id="UP000013165"/>
    </source>
</evidence>
<sequence>MAHVIEKSALVWHSAEQMYDLVNDIKRYPDFLPWCAGTEIHEESDLQIVASIDVAKSGVRHRLTTRNRLNAPTEIQMALVDGPFSDLGGAWEFLPLDEGACKVILRLHFEFSGSLARMTFGRVFSHAANTMVDAFCQRAHVVYGGRA</sequence>
<dbReference type="RefSeq" id="WP_004580407.1">
    <property type="nucleotide sequence ID" value="NZ_AP028878.1"/>
</dbReference>
<dbReference type="GO" id="GO:0045333">
    <property type="term" value="P:cellular respiration"/>
    <property type="evidence" value="ECO:0007669"/>
    <property type="project" value="InterPro"/>
</dbReference>
<dbReference type="GO" id="GO:0048039">
    <property type="term" value="F:ubiquinone binding"/>
    <property type="evidence" value="ECO:0007669"/>
    <property type="project" value="InterPro"/>
</dbReference>
<proteinExistence type="inferred from homology"/>
<reference evidence="4 5" key="1">
    <citation type="journal article" date="2013" name="Genome Announc.">
        <title>Genome Sequence of the Polycyclic Aromatic Hydrocarbon-Degrading Bacterium Strain Marinobacter nanhaiticus D15-8WT.</title>
        <authorList>
            <person name="Cui Z."/>
            <person name="Gao W."/>
            <person name="Li Q."/>
            <person name="Xu G."/>
            <person name="Zheng L."/>
        </authorList>
    </citation>
    <scope>NUCLEOTIDE SEQUENCE [LARGE SCALE GENOMIC DNA]</scope>
    <source>
        <strain evidence="4 5">D15-8W</strain>
    </source>
</reference>
<dbReference type="STRING" id="626887.J057_12231"/>
<evidence type="ECO:0000256" key="1">
    <source>
        <dbReference type="ARBA" id="ARBA00008918"/>
    </source>
</evidence>
<keyword evidence="2" id="KW-1277">Toxin-antitoxin system</keyword>
<organism evidence="4 5">
    <name type="scientific">Marinobacter nanhaiticus D15-8W</name>
    <dbReference type="NCBI Taxonomy" id="626887"/>
    <lineage>
        <taxon>Bacteria</taxon>
        <taxon>Pseudomonadati</taxon>
        <taxon>Pseudomonadota</taxon>
        <taxon>Gammaproteobacteria</taxon>
        <taxon>Pseudomonadales</taxon>
        <taxon>Marinobacteraceae</taxon>
        <taxon>Marinobacter</taxon>
    </lineage>
</organism>
<dbReference type="Pfam" id="PF03364">
    <property type="entry name" value="Polyketide_cyc"/>
    <property type="match status" value="1"/>
</dbReference>
<comment type="similarity">
    <text evidence="1">Belongs to the ribosome association toxin RatA family.</text>
</comment>
<dbReference type="eggNOG" id="COG2867">
    <property type="taxonomic scope" value="Bacteria"/>
</dbReference>
<dbReference type="OrthoDB" id="9804759at2"/>
<evidence type="ECO:0000256" key="2">
    <source>
        <dbReference type="ARBA" id="ARBA00022649"/>
    </source>
</evidence>
<dbReference type="InterPro" id="IPR005031">
    <property type="entry name" value="COQ10_START"/>
</dbReference>
<dbReference type="PATRIC" id="fig|626887.3.peg.2446"/>
<dbReference type="HOGENOM" id="CLU_079653_3_1_6"/>
<keyword evidence="5" id="KW-1185">Reference proteome</keyword>
<evidence type="ECO:0000259" key="3">
    <source>
        <dbReference type="Pfam" id="PF03364"/>
    </source>
</evidence>
<dbReference type="EMBL" id="APLQ01000011">
    <property type="protein sequence ID" value="ENO16121.1"/>
    <property type="molecule type" value="Genomic_DNA"/>
</dbReference>
<dbReference type="PANTHER" id="PTHR12901:SF10">
    <property type="entry name" value="COENZYME Q-BINDING PROTEIN COQ10, MITOCHONDRIAL"/>
    <property type="match status" value="1"/>
</dbReference>
<dbReference type="PANTHER" id="PTHR12901">
    <property type="entry name" value="SPERM PROTEIN HOMOLOG"/>
    <property type="match status" value="1"/>
</dbReference>
<comment type="caution">
    <text evidence="4">The sequence shown here is derived from an EMBL/GenBank/DDBJ whole genome shotgun (WGS) entry which is preliminary data.</text>
</comment>
<dbReference type="Gene3D" id="3.30.530.20">
    <property type="match status" value="1"/>
</dbReference>
<name>N6WWY7_9GAMM</name>
<dbReference type="Proteomes" id="UP000013165">
    <property type="component" value="Unassembled WGS sequence"/>
</dbReference>
<protein>
    <submittedName>
        <fullName evidence="4">Type II toxin-antitoxin system RatA family toxin</fullName>
    </submittedName>
</protein>
<gene>
    <name evidence="4" type="ORF">J057_12231</name>
</gene>
<dbReference type="AlphaFoldDB" id="N6WWY7"/>
<accession>N6WWY7</accession>